<protein>
    <recommendedName>
        <fullName evidence="4">Secreted protein</fullName>
    </recommendedName>
</protein>
<dbReference type="EMBL" id="CP159989">
    <property type="protein sequence ID" value="XCP82755.1"/>
    <property type="molecule type" value="Genomic_DNA"/>
</dbReference>
<gene>
    <name evidence="3" type="ORF">ABXS69_02280</name>
</gene>
<organism evidence="3">
    <name type="scientific">Actinomyces timonensis</name>
    <dbReference type="NCBI Taxonomy" id="1288391"/>
    <lineage>
        <taxon>Bacteria</taxon>
        <taxon>Bacillati</taxon>
        <taxon>Actinomycetota</taxon>
        <taxon>Actinomycetes</taxon>
        <taxon>Actinomycetales</taxon>
        <taxon>Actinomycetaceae</taxon>
        <taxon>Actinomyces</taxon>
    </lineage>
</organism>
<keyword evidence="2" id="KW-1133">Transmembrane helix</keyword>
<dbReference type="RefSeq" id="WP_366180992.1">
    <property type="nucleotide sequence ID" value="NZ_CP159989.1"/>
</dbReference>
<evidence type="ECO:0000313" key="3">
    <source>
        <dbReference type="EMBL" id="XCP82755.1"/>
    </source>
</evidence>
<reference evidence="3" key="1">
    <citation type="submission" date="2024-05" db="EMBL/GenBank/DDBJ databases">
        <title>Draft genome assemblies of 36 bacteria isolated from hibernating arctic ground squirrels.</title>
        <authorList>
            <person name="McKee H."/>
            <person name="Mullen L."/>
            <person name="Drown D.M."/>
            <person name="Duddleston K.N."/>
        </authorList>
    </citation>
    <scope>NUCLEOTIDE SEQUENCE</scope>
    <source>
        <strain evidence="3">AR004</strain>
    </source>
</reference>
<sequence>MVADPPPSSSPPPAPGGRVRAAISVVLALSALLGGGAAAYGVLRSAAPRALNEFVAPSRNTWSTDWLNGAEEAWSYGGPGSPSAHEEDRVRLIRVGSKLVRLIIWSESTLITVLQESERGVETLWEQELDHALPEAGVWKNWVVDGGDLIDLDTQERVRAPWPAGATVSASHGVAIACEGLTCTLWTSRYDERWTTTIESSNSTIEVGLGLLNGNRYALAMGDLNLQRSDKATTELLVMDLEDGSTRSMGQITGSALIAPLSDGWLIGVSDKSEDEERVSLYSPDGSPLGDARRDGSKDYGTFPYSPTPISAEQARAWIESADTSWAPSTMTVSAEATSGACSATLLHGGSTLSMPGVNSLTRRNRAAADDGAGCRLLPVTYTTMMGTGPLAEVREVRDHDLYLHLVDPGSGGESGAIRVGDISSWGVASYGGEMIVYGNSGHLTAYRPKPAA</sequence>
<proteinExistence type="predicted"/>
<feature type="region of interest" description="Disordered" evidence="1">
    <location>
        <begin position="276"/>
        <end position="308"/>
    </location>
</feature>
<evidence type="ECO:0000256" key="1">
    <source>
        <dbReference type="SAM" id="MobiDB-lite"/>
    </source>
</evidence>
<feature type="transmembrane region" description="Helical" evidence="2">
    <location>
        <begin position="20"/>
        <end position="43"/>
    </location>
</feature>
<keyword evidence="2" id="KW-0812">Transmembrane</keyword>
<accession>A0AAU8N291</accession>
<keyword evidence="2" id="KW-0472">Membrane</keyword>
<evidence type="ECO:0008006" key="4">
    <source>
        <dbReference type="Google" id="ProtNLM"/>
    </source>
</evidence>
<name>A0AAU8N291_9ACTO</name>
<evidence type="ECO:0000256" key="2">
    <source>
        <dbReference type="SAM" id="Phobius"/>
    </source>
</evidence>
<dbReference type="AlphaFoldDB" id="A0AAU8N291"/>